<dbReference type="Gene3D" id="3.40.50.150">
    <property type="entry name" value="Vaccinia Virus protein VP39"/>
    <property type="match status" value="2"/>
</dbReference>
<evidence type="ECO:0000256" key="3">
    <source>
        <dbReference type="ARBA" id="ARBA00022691"/>
    </source>
</evidence>
<dbReference type="Proteomes" id="UP001596514">
    <property type="component" value="Unassembled WGS sequence"/>
</dbReference>
<dbReference type="PANTHER" id="PTHR30481">
    <property type="entry name" value="DNA ADENINE METHYLASE"/>
    <property type="match status" value="1"/>
</dbReference>
<dbReference type="InterPro" id="IPR012327">
    <property type="entry name" value="MeTrfase_D12"/>
</dbReference>
<evidence type="ECO:0000313" key="5">
    <source>
        <dbReference type="Proteomes" id="UP001596514"/>
    </source>
</evidence>
<keyword evidence="1 4" id="KW-0489">Methyltransferase</keyword>
<evidence type="ECO:0000313" key="4">
    <source>
        <dbReference type="EMBL" id="MFC7603712.1"/>
    </source>
</evidence>
<reference evidence="5" key="1">
    <citation type="journal article" date="2019" name="Int. J. Syst. Evol. Microbiol.">
        <title>The Global Catalogue of Microorganisms (GCM) 10K type strain sequencing project: providing services to taxonomists for standard genome sequencing and annotation.</title>
        <authorList>
            <consortium name="The Broad Institute Genomics Platform"/>
            <consortium name="The Broad Institute Genome Sequencing Center for Infectious Disease"/>
            <person name="Wu L."/>
            <person name="Ma J."/>
        </authorList>
    </citation>
    <scope>NUCLEOTIDE SEQUENCE [LARGE SCALE GENOMIC DNA]</scope>
    <source>
        <strain evidence="5">JCM 10083</strain>
    </source>
</reference>
<protein>
    <submittedName>
        <fullName evidence="4">DNA adenine methylase</fullName>
    </submittedName>
</protein>
<dbReference type="InterPro" id="IPR012263">
    <property type="entry name" value="M_m6A_EcoRV"/>
</dbReference>
<dbReference type="PIRSF" id="PIRSF000398">
    <property type="entry name" value="M_m6A_EcoRV"/>
    <property type="match status" value="1"/>
</dbReference>
<name>A0ABW2T5L4_9ACTN</name>
<dbReference type="Pfam" id="PF02086">
    <property type="entry name" value="MethyltransfD12"/>
    <property type="match status" value="1"/>
</dbReference>
<sequence length="278" mass="30857">MTRLAPPVPYYGSKQTIGPKIAGLLPAHEHYVEPYAGSLAVLLAKRPSRMETVNDLDGDLMHFWKMLRDDALELERVCALTPHSRAEYEAARDADLTAVSDLERARLVWVRLTQGRAGTLRNTGWRHFQNPSNAGFGMPGYLAGYVSRLHPVADRLASVSLECRPALDLIAAYGRHPGVLLYVDPPYLGSTRERNYRHEMRSEVEHAALATALHGCKAAVVLSGYHSDLYDDLYAGWHRVELGAHTGQSDVGSRSRTEVLWSNQPFNVAPSLFDEVVA</sequence>
<dbReference type="PRINTS" id="PR00505">
    <property type="entry name" value="D12N6MTFRASE"/>
</dbReference>
<accession>A0ABW2T5L4</accession>
<dbReference type="EMBL" id="JBHTEE010000001">
    <property type="protein sequence ID" value="MFC7603712.1"/>
    <property type="molecule type" value="Genomic_DNA"/>
</dbReference>
<dbReference type="PANTHER" id="PTHR30481:SF4">
    <property type="entry name" value="SITE-SPECIFIC DNA-METHYLTRANSFERASE (ADENINE-SPECIFIC)"/>
    <property type="match status" value="1"/>
</dbReference>
<proteinExistence type="predicted"/>
<gene>
    <name evidence="4" type="ORF">ACFQVD_26715</name>
</gene>
<keyword evidence="2" id="KW-0808">Transferase</keyword>
<keyword evidence="5" id="KW-1185">Reference proteome</keyword>
<dbReference type="GO" id="GO:0008168">
    <property type="term" value="F:methyltransferase activity"/>
    <property type="evidence" value="ECO:0007669"/>
    <property type="project" value="UniProtKB-KW"/>
</dbReference>
<dbReference type="InterPro" id="IPR029063">
    <property type="entry name" value="SAM-dependent_MTases_sf"/>
</dbReference>
<dbReference type="GO" id="GO:0032259">
    <property type="term" value="P:methylation"/>
    <property type="evidence" value="ECO:0007669"/>
    <property type="project" value="UniProtKB-KW"/>
</dbReference>
<dbReference type="RefSeq" id="WP_343981890.1">
    <property type="nucleotide sequence ID" value="NZ_BAAAGK010000233.1"/>
</dbReference>
<evidence type="ECO:0000256" key="2">
    <source>
        <dbReference type="ARBA" id="ARBA00022679"/>
    </source>
</evidence>
<dbReference type="SUPFAM" id="SSF53335">
    <property type="entry name" value="S-adenosyl-L-methionine-dependent methyltransferases"/>
    <property type="match status" value="1"/>
</dbReference>
<evidence type="ECO:0000256" key="1">
    <source>
        <dbReference type="ARBA" id="ARBA00022603"/>
    </source>
</evidence>
<keyword evidence="3" id="KW-0949">S-adenosyl-L-methionine</keyword>
<organism evidence="4 5">
    <name type="scientific">Streptosporangium amethystogenes subsp. fukuiense</name>
    <dbReference type="NCBI Taxonomy" id="698418"/>
    <lineage>
        <taxon>Bacteria</taxon>
        <taxon>Bacillati</taxon>
        <taxon>Actinomycetota</taxon>
        <taxon>Actinomycetes</taxon>
        <taxon>Streptosporangiales</taxon>
        <taxon>Streptosporangiaceae</taxon>
        <taxon>Streptosporangium</taxon>
    </lineage>
</organism>
<comment type="caution">
    <text evidence="4">The sequence shown here is derived from an EMBL/GenBank/DDBJ whole genome shotgun (WGS) entry which is preliminary data.</text>
</comment>